<evidence type="ECO:0000256" key="14">
    <source>
        <dbReference type="HAMAP-Rule" id="MF_00138"/>
    </source>
</evidence>
<accession>A0A1C2G3P1</accession>
<dbReference type="InterPro" id="IPR037123">
    <property type="entry name" value="PRibGlycinamide_synth_C_sf"/>
</dbReference>
<dbReference type="Pfam" id="PF02843">
    <property type="entry name" value="GARS_C"/>
    <property type="match status" value="1"/>
</dbReference>
<keyword evidence="9" id="KW-0067">ATP-binding</keyword>
<dbReference type="NCBIfam" id="TIGR00877">
    <property type="entry name" value="purD"/>
    <property type="match status" value="1"/>
</dbReference>
<comment type="cofactor">
    <cofactor evidence="2">
        <name>Mg(2+)</name>
        <dbReference type="ChEBI" id="CHEBI:18420"/>
    </cofactor>
</comment>
<dbReference type="InterPro" id="IPR016185">
    <property type="entry name" value="PreATP-grasp_dom_sf"/>
</dbReference>
<evidence type="ECO:0000256" key="15">
    <source>
        <dbReference type="SAM" id="MobiDB-lite"/>
    </source>
</evidence>
<evidence type="ECO:0000256" key="4">
    <source>
        <dbReference type="ARBA" id="ARBA00013255"/>
    </source>
</evidence>
<dbReference type="SUPFAM" id="SSF51246">
    <property type="entry name" value="Rudiment single hybrid motif"/>
    <property type="match status" value="1"/>
</dbReference>
<dbReference type="InterPro" id="IPR013815">
    <property type="entry name" value="ATP_grasp_subdomain_1"/>
</dbReference>
<evidence type="ECO:0000256" key="3">
    <source>
        <dbReference type="ARBA" id="ARBA00005174"/>
    </source>
</evidence>
<dbReference type="Pfam" id="PF01071">
    <property type="entry name" value="GARS_A"/>
    <property type="match status" value="1"/>
</dbReference>
<evidence type="ECO:0000313" key="17">
    <source>
        <dbReference type="Proteomes" id="UP000253250"/>
    </source>
</evidence>
<evidence type="ECO:0000256" key="1">
    <source>
        <dbReference type="ARBA" id="ARBA00001936"/>
    </source>
</evidence>
<comment type="caution">
    <text evidence="16">The sequence shown here is derived from an EMBL/GenBank/DDBJ whole genome shotgun (WGS) entry which is preliminary data.</text>
</comment>
<evidence type="ECO:0000256" key="12">
    <source>
        <dbReference type="ARBA" id="ARBA00042242"/>
    </source>
</evidence>
<evidence type="ECO:0000256" key="7">
    <source>
        <dbReference type="ARBA" id="ARBA00022741"/>
    </source>
</evidence>
<comment type="pathway">
    <text evidence="3 14">Purine metabolism; IMP biosynthesis via de novo pathway; N(1)-(5-phospho-D-ribosyl)glycinamide from 5-phospho-alpha-D-ribose 1-diphosphate: step 2/2.</text>
</comment>
<dbReference type="PANTHER" id="PTHR43472:SF1">
    <property type="entry name" value="PHOSPHORIBOSYLAMINE--GLYCINE LIGASE, CHLOROPLASTIC"/>
    <property type="match status" value="1"/>
</dbReference>
<dbReference type="EC" id="6.3.4.13" evidence="4 14"/>
<gene>
    <name evidence="14" type="primary">purD</name>
    <name evidence="16" type="ORF">C4900_00420</name>
</gene>
<dbReference type="GO" id="GO:0005524">
    <property type="term" value="F:ATP binding"/>
    <property type="evidence" value="ECO:0007669"/>
    <property type="project" value="UniProtKB-UniRule"/>
</dbReference>
<dbReference type="SMART" id="SM01210">
    <property type="entry name" value="GARS_C"/>
    <property type="match status" value="1"/>
</dbReference>
<proteinExistence type="inferred from homology"/>
<dbReference type="InterPro" id="IPR000115">
    <property type="entry name" value="PRibGlycinamide_synth"/>
</dbReference>
<keyword evidence="5 14" id="KW-0436">Ligase</keyword>
<keyword evidence="10" id="KW-0464">Manganese</keyword>
<dbReference type="Gene3D" id="3.90.600.10">
    <property type="entry name" value="Phosphoribosylglycinamide synthetase, C-terminal domain"/>
    <property type="match status" value="1"/>
</dbReference>
<evidence type="ECO:0000256" key="6">
    <source>
        <dbReference type="ARBA" id="ARBA00022723"/>
    </source>
</evidence>
<evidence type="ECO:0000256" key="13">
    <source>
        <dbReference type="ARBA" id="ARBA00042864"/>
    </source>
</evidence>
<dbReference type="PANTHER" id="PTHR43472">
    <property type="entry name" value="PHOSPHORIBOSYLAMINE--GLYCINE LIGASE"/>
    <property type="match status" value="1"/>
</dbReference>
<keyword evidence="6" id="KW-0479">Metal-binding</keyword>
<evidence type="ECO:0000256" key="2">
    <source>
        <dbReference type="ARBA" id="ARBA00001946"/>
    </source>
</evidence>
<dbReference type="InterPro" id="IPR020560">
    <property type="entry name" value="PRibGlycinamide_synth_C-dom"/>
</dbReference>
<dbReference type="FunFam" id="3.40.50.20:FF:000006">
    <property type="entry name" value="Phosphoribosylamine--glycine ligase, chloroplastic"/>
    <property type="match status" value="1"/>
</dbReference>
<dbReference type="SUPFAM" id="SSF52440">
    <property type="entry name" value="PreATP-grasp domain"/>
    <property type="match status" value="1"/>
</dbReference>
<dbReference type="InterPro" id="IPR020561">
    <property type="entry name" value="PRibGlycinamid_synth_ATP-grasp"/>
</dbReference>
<keyword evidence="8 14" id="KW-0658">Purine biosynthesis</keyword>
<protein>
    <recommendedName>
        <fullName evidence="4 14">Phosphoribosylamine--glycine ligase</fullName>
        <ecNumber evidence="4 14">6.3.4.13</ecNumber>
    </recommendedName>
    <alternativeName>
        <fullName evidence="14">GARS</fullName>
    </alternativeName>
    <alternativeName>
        <fullName evidence="13 14">Phosphoribosylglycinamide synthetase</fullName>
    </alternativeName>
    <alternativeName>
        <fullName evidence="12 14">glycinamide ribonucleotide synthetase</fullName>
    </alternativeName>
</protein>
<dbReference type="InterPro" id="IPR011761">
    <property type="entry name" value="ATP-grasp"/>
</dbReference>
<dbReference type="PROSITE" id="PS00184">
    <property type="entry name" value="GARS"/>
    <property type="match status" value="1"/>
</dbReference>
<organism evidence="16 17">
    <name type="scientific">Acidiferrobacter thiooxydans</name>
    <dbReference type="NCBI Taxonomy" id="163359"/>
    <lineage>
        <taxon>Bacteria</taxon>
        <taxon>Pseudomonadati</taxon>
        <taxon>Pseudomonadota</taxon>
        <taxon>Gammaproteobacteria</taxon>
        <taxon>Acidiferrobacterales</taxon>
        <taxon>Acidiferrobacteraceae</taxon>
        <taxon>Acidiferrobacter</taxon>
    </lineage>
</organism>
<dbReference type="GO" id="GO:0009113">
    <property type="term" value="P:purine nucleobase biosynthetic process"/>
    <property type="evidence" value="ECO:0007669"/>
    <property type="project" value="InterPro"/>
</dbReference>
<dbReference type="STRING" id="163359.A9R16_08045"/>
<dbReference type="Pfam" id="PF02844">
    <property type="entry name" value="GARS_N"/>
    <property type="match status" value="1"/>
</dbReference>
<dbReference type="OrthoDB" id="9807240at2"/>
<sequence length="424" mass="44692">MKILIVGSGGREHALAWKAAQSPLASEVLVAPGNAGTAREPKIRNCPVAATDIAALIDLARRERVDLTIVGPEAPLVAGIVDRFTEEGLACLGPTAAAARLEGSKSFAKAFLARHGIPTARHETFSDQAAAARYLKDHPGAHVVKADGLASGKGVVVAEDEATALAAATAMLNGEFGEAGRRIVIEERLIGVEASFIVLACGLDYVAFPTSEDHKRRDDGDRGPNTGGMGAFSPASAVDAALEIVIRREIIEPTLRGLKADGHHYCGFLYAGLMLTADGPRVLEYNCRFGDPETQPIMMRLRSDLVALTQAAVHGRLGGETLEIDPRPALCVVLAAPGYPADPRTGDMIAGLDAADPQTKVFHAGTRELDGQVLSSGGRVLGVTSLGATLEEAREHVYRRLGTIALDGALYRHDIGRRPYGVKP</sequence>
<evidence type="ECO:0000256" key="8">
    <source>
        <dbReference type="ARBA" id="ARBA00022755"/>
    </source>
</evidence>
<comment type="cofactor">
    <cofactor evidence="1">
        <name>Mn(2+)</name>
        <dbReference type="ChEBI" id="CHEBI:29035"/>
    </cofactor>
</comment>
<dbReference type="GO" id="GO:0004637">
    <property type="term" value="F:phosphoribosylamine-glycine ligase activity"/>
    <property type="evidence" value="ECO:0007669"/>
    <property type="project" value="UniProtKB-UniRule"/>
</dbReference>
<keyword evidence="17" id="KW-1185">Reference proteome</keyword>
<dbReference type="InterPro" id="IPR020559">
    <property type="entry name" value="PRibGlycinamide_synth_CS"/>
</dbReference>
<comment type="catalytic activity">
    <reaction evidence="14">
        <text>5-phospho-beta-D-ribosylamine + glycine + ATP = N(1)-(5-phospho-beta-D-ribosyl)glycinamide + ADP + phosphate + H(+)</text>
        <dbReference type="Rhea" id="RHEA:17453"/>
        <dbReference type="ChEBI" id="CHEBI:15378"/>
        <dbReference type="ChEBI" id="CHEBI:30616"/>
        <dbReference type="ChEBI" id="CHEBI:43474"/>
        <dbReference type="ChEBI" id="CHEBI:57305"/>
        <dbReference type="ChEBI" id="CHEBI:58681"/>
        <dbReference type="ChEBI" id="CHEBI:143788"/>
        <dbReference type="ChEBI" id="CHEBI:456216"/>
        <dbReference type="EC" id="6.3.4.13"/>
    </reaction>
</comment>
<dbReference type="InterPro" id="IPR011054">
    <property type="entry name" value="Rudment_hybrid_motif"/>
</dbReference>
<dbReference type="Proteomes" id="UP000253250">
    <property type="component" value="Unassembled WGS sequence"/>
</dbReference>
<evidence type="ECO:0000256" key="10">
    <source>
        <dbReference type="ARBA" id="ARBA00023211"/>
    </source>
</evidence>
<evidence type="ECO:0000256" key="5">
    <source>
        <dbReference type="ARBA" id="ARBA00022598"/>
    </source>
</evidence>
<dbReference type="Gene3D" id="3.40.50.20">
    <property type="match status" value="1"/>
</dbReference>
<evidence type="ECO:0000313" key="16">
    <source>
        <dbReference type="EMBL" id="RCN58301.1"/>
    </source>
</evidence>
<dbReference type="SUPFAM" id="SSF56059">
    <property type="entry name" value="Glutathione synthetase ATP-binding domain-like"/>
    <property type="match status" value="1"/>
</dbReference>
<feature type="region of interest" description="Disordered" evidence="15">
    <location>
        <begin position="212"/>
        <end position="232"/>
    </location>
</feature>
<evidence type="ECO:0000256" key="11">
    <source>
        <dbReference type="ARBA" id="ARBA00038345"/>
    </source>
</evidence>
<reference evidence="16 17" key="1">
    <citation type="submission" date="2018-02" db="EMBL/GenBank/DDBJ databases">
        <title>Insights into the biology of acidophilic members of the Acidiferrobacteraceae family derived from comparative genomic analyses.</title>
        <authorList>
            <person name="Issotta F."/>
            <person name="Thyssen C."/>
            <person name="Mena C."/>
            <person name="Moya A."/>
            <person name="Bellenberg S."/>
            <person name="Sproer C."/>
            <person name="Covarrubias P.C."/>
            <person name="Sand W."/>
            <person name="Quatrini R."/>
            <person name="Vera M."/>
        </authorList>
    </citation>
    <scope>NUCLEOTIDE SEQUENCE [LARGE SCALE GENOMIC DNA]</scope>
    <source>
        <strain evidence="17">m-1</strain>
    </source>
</reference>
<dbReference type="SMART" id="SM01209">
    <property type="entry name" value="GARS_A"/>
    <property type="match status" value="1"/>
</dbReference>
<comment type="similarity">
    <text evidence="11 14">Belongs to the GARS family.</text>
</comment>
<feature type="compositionally biased region" description="Basic and acidic residues" evidence="15">
    <location>
        <begin position="212"/>
        <end position="222"/>
    </location>
</feature>
<dbReference type="GO" id="GO:0006189">
    <property type="term" value="P:'de novo' IMP biosynthetic process"/>
    <property type="evidence" value="ECO:0007669"/>
    <property type="project" value="UniProtKB-UniRule"/>
</dbReference>
<name>A0A1C2G3P1_9GAMM</name>
<dbReference type="HAMAP" id="MF_00138">
    <property type="entry name" value="GARS"/>
    <property type="match status" value="1"/>
</dbReference>
<dbReference type="GO" id="GO:0046872">
    <property type="term" value="F:metal ion binding"/>
    <property type="evidence" value="ECO:0007669"/>
    <property type="project" value="UniProtKB-KW"/>
</dbReference>
<dbReference type="RefSeq" id="WP_065969019.1">
    <property type="nucleotide sequence ID" value="NZ_CP080624.1"/>
</dbReference>
<dbReference type="Gene3D" id="3.30.470.20">
    <property type="entry name" value="ATP-grasp fold, B domain"/>
    <property type="match status" value="1"/>
</dbReference>
<dbReference type="Gene3D" id="3.30.1490.20">
    <property type="entry name" value="ATP-grasp fold, A domain"/>
    <property type="match status" value="1"/>
</dbReference>
<dbReference type="EMBL" id="PSYR01000001">
    <property type="protein sequence ID" value="RCN58301.1"/>
    <property type="molecule type" value="Genomic_DNA"/>
</dbReference>
<dbReference type="InterPro" id="IPR020562">
    <property type="entry name" value="PRibGlycinamide_synth_N"/>
</dbReference>
<evidence type="ECO:0000256" key="9">
    <source>
        <dbReference type="ARBA" id="ARBA00022840"/>
    </source>
</evidence>
<dbReference type="AlphaFoldDB" id="A0A1C2G3P1"/>
<keyword evidence="7" id="KW-0547">Nucleotide-binding</keyword>
<dbReference type="PROSITE" id="PS50975">
    <property type="entry name" value="ATP_GRASP"/>
    <property type="match status" value="1"/>
</dbReference>
<dbReference type="UniPathway" id="UPA00074">
    <property type="reaction ID" value="UER00125"/>
</dbReference>